<feature type="non-terminal residue" evidence="1">
    <location>
        <position position="309"/>
    </location>
</feature>
<dbReference type="Proteomes" id="UP001295794">
    <property type="component" value="Unassembled WGS sequence"/>
</dbReference>
<name>A0AAD2K7C5_9AGAR</name>
<sequence>TIITGSGGIDDWAADHNAIFGPAKYQLLDASRRLTPATFQPHKRVPEPRPNLRLGTHLIKPASSVKLLGIHIDQQLRWKEQRAAILRKGQAWLSKVGRFGKPTRSIRPAQMRRLYLATCLPRLLYGADIFLNPTTRKHRASKTRSILPQLRTIQRRAAILITGAMATTATDALNAHANLLPIEHTIDKHRHRAATRLATLPRTHPIHKALKEIRRTKPRKHKAPLQALMEEYDINPLAMEKIAAVRYEPGWEPMTTTEIRGSKEAAIEAEREDEAEWKAYTDGSGIGGHIGNTWAARRITRYTKARESG</sequence>
<dbReference type="EMBL" id="CAVNYO010000466">
    <property type="protein sequence ID" value="CAK5283151.1"/>
    <property type="molecule type" value="Genomic_DNA"/>
</dbReference>
<evidence type="ECO:0000313" key="2">
    <source>
        <dbReference type="Proteomes" id="UP001295794"/>
    </source>
</evidence>
<reference evidence="1" key="1">
    <citation type="submission" date="2023-11" db="EMBL/GenBank/DDBJ databases">
        <authorList>
            <person name="De Vega J J."/>
            <person name="De Vega J J."/>
        </authorList>
    </citation>
    <scope>NUCLEOTIDE SEQUENCE</scope>
</reference>
<protein>
    <submittedName>
        <fullName evidence="1">Uncharacterized protein</fullName>
    </submittedName>
</protein>
<gene>
    <name evidence="1" type="ORF">MYCIT1_LOCUS35452</name>
</gene>
<dbReference type="AlphaFoldDB" id="A0AAD2K7C5"/>
<organism evidence="1 2">
    <name type="scientific">Mycena citricolor</name>
    <dbReference type="NCBI Taxonomy" id="2018698"/>
    <lineage>
        <taxon>Eukaryota</taxon>
        <taxon>Fungi</taxon>
        <taxon>Dikarya</taxon>
        <taxon>Basidiomycota</taxon>
        <taxon>Agaricomycotina</taxon>
        <taxon>Agaricomycetes</taxon>
        <taxon>Agaricomycetidae</taxon>
        <taxon>Agaricales</taxon>
        <taxon>Marasmiineae</taxon>
        <taxon>Mycenaceae</taxon>
        <taxon>Mycena</taxon>
    </lineage>
</organism>
<proteinExistence type="predicted"/>
<evidence type="ECO:0000313" key="1">
    <source>
        <dbReference type="EMBL" id="CAK5283151.1"/>
    </source>
</evidence>
<comment type="caution">
    <text evidence="1">The sequence shown here is derived from an EMBL/GenBank/DDBJ whole genome shotgun (WGS) entry which is preliminary data.</text>
</comment>
<keyword evidence="2" id="KW-1185">Reference proteome</keyword>
<accession>A0AAD2K7C5</accession>